<dbReference type="InterPro" id="IPR011598">
    <property type="entry name" value="bHLH_dom"/>
</dbReference>
<gene>
    <name evidence="3" type="ORF">BGZ80_006407</name>
</gene>
<feature type="compositionally biased region" description="Basic residues" evidence="1">
    <location>
        <begin position="353"/>
        <end position="365"/>
    </location>
</feature>
<comment type="caution">
    <text evidence="3">The sequence shown here is derived from an EMBL/GenBank/DDBJ whole genome shotgun (WGS) entry which is preliminary data.</text>
</comment>
<dbReference type="Proteomes" id="UP000703661">
    <property type="component" value="Unassembled WGS sequence"/>
</dbReference>
<keyword evidence="4" id="KW-1185">Reference proteome</keyword>
<dbReference type="InterPro" id="IPR036638">
    <property type="entry name" value="HLH_DNA-bd_sf"/>
</dbReference>
<feature type="compositionally biased region" description="Polar residues" evidence="1">
    <location>
        <begin position="111"/>
        <end position="125"/>
    </location>
</feature>
<feature type="compositionally biased region" description="Polar residues" evidence="1">
    <location>
        <begin position="488"/>
        <end position="498"/>
    </location>
</feature>
<dbReference type="GO" id="GO:0046983">
    <property type="term" value="F:protein dimerization activity"/>
    <property type="evidence" value="ECO:0007669"/>
    <property type="project" value="InterPro"/>
</dbReference>
<dbReference type="EMBL" id="JAAAID010000316">
    <property type="protein sequence ID" value="KAG0019038.1"/>
    <property type="molecule type" value="Genomic_DNA"/>
</dbReference>
<dbReference type="Gene3D" id="4.10.280.10">
    <property type="entry name" value="Helix-loop-helix DNA-binding domain"/>
    <property type="match status" value="1"/>
</dbReference>
<feature type="region of interest" description="Disordered" evidence="1">
    <location>
        <begin position="450"/>
        <end position="473"/>
    </location>
</feature>
<evidence type="ECO:0000313" key="4">
    <source>
        <dbReference type="Proteomes" id="UP000703661"/>
    </source>
</evidence>
<proteinExistence type="predicted"/>
<dbReference type="Pfam" id="PF00010">
    <property type="entry name" value="HLH"/>
    <property type="match status" value="1"/>
</dbReference>
<feature type="compositionally biased region" description="Polar residues" evidence="1">
    <location>
        <begin position="42"/>
        <end position="58"/>
    </location>
</feature>
<feature type="compositionally biased region" description="Polar residues" evidence="1">
    <location>
        <begin position="75"/>
        <end position="84"/>
    </location>
</feature>
<feature type="domain" description="BHLH" evidence="2">
    <location>
        <begin position="550"/>
        <end position="601"/>
    </location>
</feature>
<feature type="region of interest" description="Disordered" evidence="1">
    <location>
        <begin position="1"/>
        <end position="251"/>
    </location>
</feature>
<feature type="compositionally biased region" description="Basic and acidic residues" evidence="1">
    <location>
        <begin position="211"/>
        <end position="223"/>
    </location>
</feature>
<evidence type="ECO:0000313" key="3">
    <source>
        <dbReference type="EMBL" id="KAG0019038.1"/>
    </source>
</evidence>
<feature type="compositionally biased region" description="Polar residues" evidence="1">
    <location>
        <begin position="1"/>
        <end position="14"/>
    </location>
</feature>
<evidence type="ECO:0000259" key="2">
    <source>
        <dbReference type="PROSITE" id="PS50888"/>
    </source>
</evidence>
<dbReference type="PROSITE" id="PS50888">
    <property type="entry name" value="BHLH"/>
    <property type="match status" value="1"/>
</dbReference>
<feature type="compositionally biased region" description="Low complexity" evidence="1">
    <location>
        <begin position="228"/>
        <end position="242"/>
    </location>
</feature>
<feature type="region of interest" description="Disordered" evidence="1">
    <location>
        <begin position="296"/>
        <end position="398"/>
    </location>
</feature>
<dbReference type="SUPFAM" id="SSF47459">
    <property type="entry name" value="HLH, helix-loop-helix DNA-binding domain"/>
    <property type="match status" value="1"/>
</dbReference>
<accession>A0A9P6T1Y7</accession>
<feature type="compositionally biased region" description="Low complexity" evidence="1">
    <location>
        <begin position="457"/>
        <end position="473"/>
    </location>
</feature>
<evidence type="ECO:0000256" key="1">
    <source>
        <dbReference type="SAM" id="MobiDB-lite"/>
    </source>
</evidence>
<feature type="compositionally biased region" description="Polar residues" evidence="1">
    <location>
        <begin position="316"/>
        <end position="333"/>
    </location>
</feature>
<reference evidence="3" key="1">
    <citation type="journal article" date="2020" name="Fungal Divers.">
        <title>Resolving the Mortierellaceae phylogeny through synthesis of multi-gene phylogenetics and phylogenomics.</title>
        <authorList>
            <person name="Vandepol N."/>
            <person name="Liber J."/>
            <person name="Desiro A."/>
            <person name="Na H."/>
            <person name="Kennedy M."/>
            <person name="Barry K."/>
            <person name="Grigoriev I.V."/>
            <person name="Miller A.N."/>
            <person name="O'Donnell K."/>
            <person name="Stajich J.E."/>
            <person name="Bonito G."/>
        </authorList>
    </citation>
    <scope>NUCLEOTIDE SEQUENCE</scope>
    <source>
        <strain evidence="3">NRRL 2769</strain>
    </source>
</reference>
<sequence>MKATTPGSPQSPEDSSMDDVVSTPSRRGSLDHQINHHHHTSSQDYQPASPAQRNSHITGNGYPPADYPNPYVHGNVSTTSLSNGHSHHPDDQTLHHQQQQHYQGRRDSYQGYPSQNDHNNGQYHQDTPARHHHHPGTPSPPMPSAADTFQGRPLPPIEPSHPLHTYMSNSRRGSIAEPDYQNNNNNGAVDLHRRASTTAENSGYYGNAAPRDARDPTTAETNRHYGNSSPSSTTSTASESAPYLHTPNSPLHLRQKAVAAEYASGRRESLPSIYSSAGPLGQLLSQEPQRRHSIAHSETLMGGNGGVGGPIKRKTSGTPLSQVHSSADDNNGTMDHPSKRRDSIPDAGMGYHNYHHHQHQHHHHPYAYPSRNSYSAPSSPPRRGSIAPTGGPVPTLSLQPAAEIKSGPSGMEHGGTIPAVAVRPHFPLHQPRRPSLLSSEAGSRRSSIVDLHHTHGPQPHHLSHSSYSQQQQDYDQRMNMDMEKMHLSNQAPSEPQYQHQHRGSQQGPPGTVPPPPSQGGTHLYPGYPSAYPADGSAGHKGDTPYSRSPELRVSHKLAERKRRKEMKELFDELRDSLPVDRSLKTSKWEILSKGKNALRRERERD</sequence>
<organism evidence="3 4">
    <name type="scientific">Entomortierella chlamydospora</name>
    <dbReference type="NCBI Taxonomy" id="101097"/>
    <lineage>
        <taxon>Eukaryota</taxon>
        <taxon>Fungi</taxon>
        <taxon>Fungi incertae sedis</taxon>
        <taxon>Mucoromycota</taxon>
        <taxon>Mortierellomycotina</taxon>
        <taxon>Mortierellomycetes</taxon>
        <taxon>Mortierellales</taxon>
        <taxon>Mortierellaceae</taxon>
        <taxon>Entomortierella</taxon>
    </lineage>
</organism>
<protein>
    <recommendedName>
        <fullName evidence="2">BHLH domain-containing protein</fullName>
    </recommendedName>
</protein>
<name>A0A9P6T1Y7_9FUNG</name>
<feature type="region of interest" description="Disordered" evidence="1">
    <location>
        <begin position="488"/>
        <end position="563"/>
    </location>
</feature>
<dbReference type="AlphaFoldDB" id="A0A9P6T1Y7"/>